<keyword evidence="2" id="KW-1185">Reference proteome</keyword>
<evidence type="ECO:0000313" key="1">
    <source>
        <dbReference type="EMBL" id="TGY90977.1"/>
    </source>
</evidence>
<proteinExistence type="predicted"/>
<sequence>MIYESAKNKVDFYVCDTTLRDGEQVAGIRYTPKQKVQIAKKLNEVGIDAIDAGFAATSVEERMAIKAICDLKLDMRIMSMCRVVKADVDAALECGVDGVILFMPSSDIHIAAKFDGDISENRKRLLQNSVDMIKYAKDKGLFVEFGVEDGTRTDKQVLLELFSKAEEVGADALGTTDTIGCLTPEQTYNYIKYLVDNLNTPIGVHCHNDLGLATANTLAGLLAGGGYCSPTVNGFGERAGNAALEEVLVALKVLYNQDIKYDLKKLNELSKIVQEYSGINTSIFKPIVGDNVFSHESGIHIHGMLKDNRTYEVYNPKIVGRNRKMVMGKHAGKHLIRHILLENGYDVLDDIADTLWKRMKEKEDLGISYSEEDVINVYRKEFGKKYR</sequence>
<reference evidence="1" key="1">
    <citation type="submission" date="2019-04" db="EMBL/GenBank/DDBJ databases">
        <title>Microbes associate with the intestines of laboratory mice.</title>
        <authorList>
            <person name="Navarre W."/>
            <person name="Wong E."/>
            <person name="Huang K."/>
            <person name="Tropini C."/>
            <person name="Ng K."/>
            <person name="Yu B."/>
        </authorList>
    </citation>
    <scope>NUCLEOTIDE SEQUENCE</scope>
    <source>
        <strain evidence="1">NM01_1-7b</strain>
    </source>
</reference>
<accession>A0AC61RQE4</accession>
<dbReference type="EMBL" id="SRYA01000075">
    <property type="protein sequence ID" value="TGY90977.1"/>
    <property type="molecule type" value="Genomic_DNA"/>
</dbReference>
<dbReference type="Proteomes" id="UP000304953">
    <property type="component" value="Unassembled WGS sequence"/>
</dbReference>
<comment type="caution">
    <text evidence="1">The sequence shown here is derived from an EMBL/GenBank/DDBJ whole genome shotgun (WGS) entry which is preliminary data.</text>
</comment>
<organism evidence="1 2">
    <name type="scientific">Petralouisia muris</name>
    <dbReference type="NCBI Taxonomy" id="3032872"/>
    <lineage>
        <taxon>Bacteria</taxon>
        <taxon>Bacillati</taxon>
        <taxon>Bacillota</taxon>
        <taxon>Clostridia</taxon>
        <taxon>Lachnospirales</taxon>
        <taxon>Lachnospiraceae</taxon>
        <taxon>Petralouisia</taxon>
    </lineage>
</organism>
<evidence type="ECO:0000313" key="2">
    <source>
        <dbReference type="Proteomes" id="UP000304953"/>
    </source>
</evidence>
<protein>
    <submittedName>
        <fullName evidence="1">Homoaconitate hydratase</fullName>
    </submittedName>
</protein>
<name>A0AC61RQE4_9FIRM</name>
<gene>
    <name evidence="1" type="primary">aksA</name>
    <name evidence="1" type="ORF">E5329_23335</name>
</gene>